<keyword evidence="2" id="KW-1185">Reference proteome</keyword>
<organism evidence="1 2">
    <name type="scientific">Caerostris extrusa</name>
    <name type="common">Bark spider</name>
    <name type="synonym">Caerostris bankana</name>
    <dbReference type="NCBI Taxonomy" id="172846"/>
    <lineage>
        <taxon>Eukaryota</taxon>
        <taxon>Metazoa</taxon>
        <taxon>Ecdysozoa</taxon>
        <taxon>Arthropoda</taxon>
        <taxon>Chelicerata</taxon>
        <taxon>Arachnida</taxon>
        <taxon>Araneae</taxon>
        <taxon>Araneomorphae</taxon>
        <taxon>Entelegynae</taxon>
        <taxon>Araneoidea</taxon>
        <taxon>Araneidae</taxon>
        <taxon>Caerostris</taxon>
    </lineage>
</organism>
<dbReference type="AlphaFoldDB" id="A0AAV4SUI1"/>
<accession>A0AAV4SUI1</accession>
<reference evidence="1 2" key="1">
    <citation type="submission" date="2021-06" db="EMBL/GenBank/DDBJ databases">
        <title>Caerostris extrusa draft genome.</title>
        <authorList>
            <person name="Kono N."/>
            <person name="Arakawa K."/>
        </authorList>
    </citation>
    <scope>NUCLEOTIDE SEQUENCE [LARGE SCALE GENOMIC DNA]</scope>
</reference>
<sequence length="148" mass="16754">MTENTLTEDYIALFVMKSSQNCCQAAFTCLRDREMSARQPVQEPTAQIEICQQSTPLCCNVFSHFLTLRSSTDHLSSFVTAVMRFMFHTTACSYSALLRCSPLEDVVVDGQLRLLRARTSAKPVVIQPEITTNNKNNLQFRLYMNLGC</sequence>
<evidence type="ECO:0000313" key="1">
    <source>
        <dbReference type="EMBL" id="GIY36654.1"/>
    </source>
</evidence>
<gene>
    <name evidence="1" type="ORF">CEXT_275111</name>
</gene>
<comment type="caution">
    <text evidence="1">The sequence shown here is derived from an EMBL/GenBank/DDBJ whole genome shotgun (WGS) entry which is preliminary data.</text>
</comment>
<dbReference type="EMBL" id="BPLR01010072">
    <property type="protein sequence ID" value="GIY36654.1"/>
    <property type="molecule type" value="Genomic_DNA"/>
</dbReference>
<proteinExistence type="predicted"/>
<dbReference type="Proteomes" id="UP001054945">
    <property type="component" value="Unassembled WGS sequence"/>
</dbReference>
<evidence type="ECO:0000313" key="2">
    <source>
        <dbReference type="Proteomes" id="UP001054945"/>
    </source>
</evidence>
<name>A0AAV4SUI1_CAEEX</name>
<protein>
    <submittedName>
        <fullName evidence="1">Uncharacterized protein</fullName>
    </submittedName>
</protein>